<evidence type="ECO:0000313" key="1">
    <source>
        <dbReference type="EMBL" id="MEM5498131.1"/>
    </source>
</evidence>
<sequence length="227" mass="25514">MEKQQVTQLYGLLVEENKGKQSKLMKLNAIHKICEGLAGKGLPIEIANVVKHLALNGTQISKQSIYNKQGDANPYRKLVDAWAKYSVYEKQKKSPQTINVATESFLTTQDLAEIKNPVLKYKLSMLYSEVTALRSQNNMLRDIRTLHAIQTVPVAEIEVTDGHKFILDEYEIEILESFKNLDGTLSFNEDGRLFAKTSIPRGTLLSTDGLKDVIQKVLKSYGKDING</sequence>
<dbReference type="NCBIfam" id="NF040692">
    <property type="entry name" value="recomb_assoc"/>
    <property type="match status" value="1"/>
</dbReference>
<protein>
    <submittedName>
        <fullName evidence="1">Gamma-mobile-trio protein GmtX</fullName>
    </submittedName>
</protein>
<name>A0ABU9SW63_9ALTE</name>
<comment type="caution">
    <text evidence="1">The sequence shown here is derived from an EMBL/GenBank/DDBJ whole genome shotgun (WGS) entry which is preliminary data.</text>
</comment>
<dbReference type="Proteomes" id="UP001461163">
    <property type="component" value="Unassembled WGS sequence"/>
</dbReference>
<proteinExistence type="predicted"/>
<keyword evidence="2" id="KW-1185">Reference proteome</keyword>
<dbReference type="InterPro" id="IPR048061">
    <property type="entry name" value="GmtX-like"/>
</dbReference>
<dbReference type="RefSeq" id="WP_342881829.1">
    <property type="nucleotide sequence ID" value="NZ_JBBMQS010000006.1"/>
</dbReference>
<accession>A0ABU9SW63</accession>
<organism evidence="1 2">
    <name type="scientific">Paraglaciecola mesophila</name>
    <dbReference type="NCBI Taxonomy" id="197222"/>
    <lineage>
        <taxon>Bacteria</taxon>
        <taxon>Pseudomonadati</taxon>
        <taxon>Pseudomonadota</taxon>
        <taxon>Gammaproteobacteria</taxon>
        <taxon>Alteromonadales</taxon>
        <taxon>Alteromonadaceae</taxon>
        <taxon>Paraglaciecola</taxon>
    </lineage>
</organism>
<dbReference type="EMBL" id="JBBMQS010000006">
    <property type="protein sequence ID" value="MEM5498131.1"/>
    <property type="molecule type" value="Genomic_DNA"/>
</dbReference>
<evidence type="ECO:0000313" key="2">
    <source>
        <dbReference type="Proteomes" id="UP001461163"/>
    </source>
</evidence>
<reference evidence="1 2" key="1">
    <citation type="submission" date="2024-03" db="EMBL/GenBank/DDBJ databases">
        <title>Community enrichment and isolation of bacterial strains for fucoidan degradation.</title>
        <authorList>
            <person name="Sichert A."/>
        </authorList>
    </citation>
    <scope>NUCLEOTIDE SEQUENCE [LARGE SCALE GENOMIC DNA]</scope>
    <source>
        <strain evidence="1 2">AS12</strain>
    </source>
</reference>
<gene>
    <name evidence="1" type="primary">gmtX</name>
    <name evidence="1" type="ORF">WNY77_12045</name>
</gene>